<name>A0A485KKU5_9STRA</name>
<dbReference type="EMBL" id="CAADRA010005131">
    <property type="protein sequence ID" value="VFT85515.1"/>
    <property type="molecule type" value="Genomic_DNA"/>
</dbReference>
<gene>
    <name evidence="3" type="primary">Aste57867_8629</name>
    <name evidence="2" type="ORF">As57867_008595</name>
    <name evidence="3" type="ORF">ASTE57867_8629</name>
</gene>
<organism evidence="3 4">
    <name type="scientific">Aphanomyces stellatus</name>
    <dbReference type="NCBI Taxonomy" id="120398"/>
    <lineage>
        <taxon>Eukaryota</taxon>
        <taxon>Sar</taxon>
        <taxon>Stramenopiles</taxon>
        <taxon>Oomycota</taxon>
        <taxon>Saprolegniomycetes</taxon>
        <taxon>Saprolegniales</taxon>
        <taxon>Verrucalvaceae</taxon>
        <taxon>Aphanomyces</taxon>
    </lineage>
</organism>
<keyword evidence="4" id="KW-1185">Reference proteome</keyword>
<sequence>MKAPAFVSQLLLLQLGSALAITPTFDFEGLSCNNVVGFNAMKRVVVNATWAQINSETRQVMVALVQDKVAKGIDVQCGCAAELHRVEICDSFFSLVSIYGSDDKPCRFQYMDERGASTRVYNDWIKKNKTTFFTGTNCDANPKFAFGLEKDDDVIWPKW</sequence>
<proteinExistence type="predicted"/>
<evidence type="ECO:0000313" key="4">
    <source>
        <dbReference type="Proteomes" id="UP000332933"/>
    </source>
</evidence>
<dbReference type="Proteomes" id="UP000332933">
    <property type="component" value="Unassembled WGS sequence"/>
</dbReference>
<reference evidence="2" key="2">
    <citation type="submission" date="2019-06" db="EMBL/GenBank/DDBJ databases">
        <title>Genomics analysis of Aphanomyces spp. identifies a new class of oomycete effector associated with host adaptation.</title>
        <authorList>
            <person name="Gaulin E."/>
        </authorList>
    </citation>
    <scope>NUCLEOTIDE SEQUENCE</scope>
    <source>
        <strain evidence="2">CBS 578.67</strain>
    </source>
</reference>
<evidence type="ECO:0000313" key="3">
    <source>
        <dbReference type="EMBL" id="VFT85515.1"/>
    </source>
</evidence>
<dbReference type="AlphaFoldDB" id="A0A485KKU5"/>
<protein>
    <submittedName>
        <fullName evidence="3">Aste57867_8629 protein</fullName>
    </submittedName>
</protein>
<evidence type="ECO:0000313" key="2">
    <source>
        <dbReference type="EMBL" id="KAF0700830.1"/>
    </source>
</evidence>
<keyword evidence="1" id="KW-0732">Signal</keyword>
<evidence type="ECO:0000256" key="1">
    <source>
        <dbReference type="SAM" id="SignalP"/>
    </source>
</evidence>
<dbReference type="EMBL" id="VJMH01005110">
    <property type="protein sequence ID" value="KAF0700830.1"/>
    <property type="molecule type" value="Genomic_DNA"/>
</dbReference>
<reference evidence="3 4" key="1">
    <citation type="submission" date="2019-03" db="EMBL/GenBank/DDBJ databases">
        <authorList>
            <person name="Gaulin E."/>
            <person name="Dumas B."/>
        </authorList>
    </citation>
    <scope>NUCLEOTIDE SEQUENCE [LARGE SCALE GENOMIC DNA]</scope>
    <source>
        <strain evidence="3">CBS 568.67</strain>
    </source>
</reference>
<accession>A0A485KKU5</accession>
<feature type="chain" id="PRO_5036116119" evidence="1">
    <location>
        <begin position="21"/>
        <end position="159"/>
    </location>
</feature>
<feature type="signal peptide" evidence="1">
    <location>
        <begin position="1"/>
        <end position="20"/>
    </location>
</feature>